<dbReference type="RefSeq" id="WP_187716463.1">
    <property type="nucleotide sequence ID" value="NZ_JACTAH010000001.1"/>
</dbReference>
<name>A0ABR9B8X4_9RHOO</name>
<evidence type="ECO:0000313" key="2">
    <source>
        <dbReference type="EMBL" id="MBD8501621.1"/>
    </source>
</evidence>
<reference evidence="3" key="1">
    <citation type="submission" date="2023-07" db="EMBL/GenBank/DDBJ databases">
        <title>Thauera sp. CAU 1555 isolated from sand of Yaerae Beach.</title>
        <authorList>
            <person name="Kim W."/>
        </authorList>
    </citation>
    <scope>NUCLEOTIDE SEQUENCE [LARGE SCALE GENOMIC DNA]</scope>
    <source>
        <strain evidence="3">CAU 1555</strain>
    </source>
</reference>
<evidence type="ECO:0008006" key="4">
    <source>
        <dbReference type="Google" id="ProtNLM"/>
    </source>
</evidence>
<organism evidence="2 3">
    <name type="scientific">Thauera sedimentorum</name>
    <dbReference type="NCBI Taxonomy" id="2767595"/>
    <lineage>
        <taxon>Bacteria</taxon>
        <taxon>Pseudomonadati</taxon>
        <taxon>Pseudomonadota</taxon>
        <taxon>Betaproteobacteria</taxon>
        <taxon>Rhodocyclales</taxon>
        <taxon>Zoogloeaceae</taxon>
        <taxon>Thauera</taxon>
    </lineage>
</organism>
<feature type="compositionally biased region" description="Low complexity" evidence="1">
    <location>
        <begin position="125"/>
        <end position="137"/>
    </location>
</feature>
<sequence length="145" mass="15559">MDMVKLLDNVLELPGVVGLCLLDADCEPRLNRMPDFVDAGVLASARPYLAALQEGAEACLPGTRDLVLRFAEHWLMLRLAPAGTLVLLGGEAASLSSVRMLSNIALRELDAETIAALPSPEQPREPTGPAPAAARAPRMYRGRPY</sequence>
<proteinExistence type="predicted"/>
<evidence type="ECO:0000313" key="3">
    <source>
        <dbReference type="Proteomes" id="UP000603602"/>
    </source>
</evidence>
<accession>A0ABR9B8X4</accession>
<keyword evidence="3" id="KW-1185">Reference proteome</keyword>
<dbReference type="Proteomes" id="UP000603602">
    <property type="component" value="Unassembled WGS sequence"/>
</dbReference>
<protein>
    <recommendedName>
        <fullName evidence="4">Roadblock/LAMTOR2 domain-containing protein</fullName>
    </recommendedName>
</protein>
<feature type="region of interest" description="Disordered" evidence="1">
    <location>
        <begin position="116"/>
        <end position="145"/>
    </location>
</feature>
<evidence type="ECO:0000256" key="1">
    <source>
        <dbReference type="SAM" id="MobiDB-lite"/>
    </source>
</evidence>
<comment type="caution">
    <text evidence="2">The sequence shown here is derived from an EMBL/GenBank/DDBJ whole genome shotgun (WGS) entry which is preliminary data.</text>
</comment>
<dbReference type="EMBL" id="JACYTO010000001">
    <property type="protein sequence ID" value="MBD8501621.1"/>
    <property type="molecule type" value="Genomic_DNA"/>
</dbReference>
<gene>
    <name evidence="2" type="ORF">IFO67_01865</name>
</gene>